<keyword evidence="8 9" id="KW-0238">DNA-binding</keyword>
<dbReference type="GO" id="GO:0003677">
    <property type="term" value="F:DNA binding"/>
    <property type="evidence" value="ECO:0007669"/>
    <property type="project" value="UniProtKB-UniRule"/>
</dbReference>
<feature type="binding site" evidence="10">
    <location>
        <position position="415"/>
    </location>
    <ligand>
        <name>[4Fe-4S] cluster</name>
        <dbReference type="ChEBI" id="CHEBI:49883"/>
    </ligand>
</feature>
<comment type="cofactor">
    <cofactor evidence="9">
        <name>[4Fe-4S] cluster</name>
        <dbReference type="ChEBI" id="CHEBI:49883"/>
    </cofactor>
    <text evidence="9">Binds 1 [4Fe-4S] cluster.</text>
</comment>
<dbReference type="GO" id="GO:0006269">
    <property type="term" value="P:DNA replication, synthesis of primer"/>
    <property type="evidence" value="ECO:0007669"/>
    <property type="project" value="UniProtKB-KW"/>
</dbReference>
<evidence type="ECO:0000256" key="1">
    <source>
        <dbReference type="ARBA" id="ARBA00010564"/>
    </source>
</evidence>
<keyword evidence="7 9" id="KW-0411">Iron-sulfur</keyword>
<evidence type="ECO:0000256" key="4">
    <source>
        <dbReference type="ARBA" id="ARBA00022705"/>
    </source>
</evidence>
<dbReference type="Proteomes" id="UP000237144">
    <property type="component" value="Unassembled WGS sequence"/>
</dbReference>
<evidence type="ECO:0000256" key="5">
    <source>
        <dbReference type="ARBA" id="ARBA00022723"/>
    </source>
</evidence>
<feature type="domain" description="DNA primase large subunit C-terminal" evidence="12">
    <location>
        <begin position="312"/>
        <end position="494"/>
    </location>
</feature>
<keyword evidence="2 9" id="KW-0004">4Fe-4S</keyword>
<dbReference type="STRING" id="741276.A0A2S5B8R6"/>
<dbReference type="PIRSF" id="PIRSF009449">
    <property type="entry name" value="DNA_primase_large_subunit"/>
    <property type="match status" value="1"/>
</dbReference>
<feature type="binding site" evidence="10">
    <location>
        <position position="398"/>
    </location>
    <ligand>
        <name>[4Fe-4S] cluster</name>
        <dbReference type="ChEBI" id="CHEBI:49883"/>
    </ligand>
</feature>
<gene>
    <name evidence="13" type="ORF">BMF94_3796</name>
</gene>
<sequence>MFSGSRNAGPSRVGVSLGAGPTASTSTAGYGGEVPIVPRSGKYPHRMNLYERPPLEEVTLEEFEIWAIDRLRLLADIEAAQARNRPFKEIKEIVEKRAAQYMPLHSDVIRGADVDKERKKDQYSHFILRLAFCRSEELRQRFLKAEKELFRIRFESDDPAERRRFVDSLNFGWETASSYSEQVSDEEKHDLHTALSHASGLDSAEMQKQTFFKVDWTKVTDLVAQRKVFLRGGKAYVPVSQEYSLVAAEFASRLSRGLELTAKALPRLDEDTRLIPILSHLSMGFMAGITSDYTFATSADGEAITAEMVPELAIQSFPLCMRQMQDTLKTSKHLKHEGRQQYGLFLKGIGLSVEEALAFWRKSFSTITDDKFNKEYRYNVRHQFGLEGSRKNYTPKSCTAIITGPVPGAGQVHGCPFRHHSETGLTSLLHSTLGSTMSNADLKEILAATKNGHYHVACTRVFELQHAKLPGGASVQKGDGLGGGDSVDHPNRYFDASRKAIKEARDKLKQEEDAMDGSVKPQQGLPKKAESVAPSIKPEQDAMDVDGA</sequence>
<feature type="binding site" evidence="10">
    <location>
        <position position="320"/>
    </location>
    <ligand>
        <name>[4Fe-4S] cluster</name>
        <dbReference type="ChEBI" id="CHEBI:49883"/>
    </ligand>
</feature>
<organism evidence="13 14">
    <name type="scientific">Rhodotorula taiwanensis</name>
    <dbReference type="NCBI Taxonomy" id="741276"/>
    <lineage>
        <taxon>Eukaryota</taxon>
        <taxon>Fungi</taxon>
        <taxon>Dikarya</taxon>
        <taxon>Basidiomycota</taxon>
        <taxon>Pucciniomycotina</taxon>
        <taxon>Microbotryomycetes</taxon>
        <taxon>Sporidiobolales</taxon>
        <taxon>Sporidiobolaceae</taxon>
        <taxon>Rhodotorula</taxon>
    </lineage>
</organism>
<dbReference type="EMBL" id="PJQD01000039">
    <property type="protein sequence ID" value="POY73166.1"/>
    <property type="molecule type" value="Genomic_DNA"/>
</dbReference>
<comment type="function">
    <text evidence="9">DNA primase is the polymerase that synthesizes small RNA primers for the Okazaki fragments made during discontinuous DNA replication.</text>
</comment>
<evidence type="ECO:0000259" key="12">
    <source>
        <dbReference type="Pfam" id="PF04104"/>
    </source>
</evidence>
<dbReference type="Pfam" id="PF04104">
    <property type="entry name" value="DNA_primase_lrg"/>
    <property type="match status" value="1"/>
</dbReference>
<evidence type="ECO:0000256" key="8">
    <source>
        <dbReference type="ARBA" id="ARBA00023125"/>
    </source>
</evidence>
<evidence type="ECO:0000256" key="7">
    <source>
        <dbReference type="ARBA" id="ARBA00023014"/>
    </source>
</evidence>
<dbReference type="InterPro" id="IPR007238">
    <property type="entry name" value="DNA_primase_lsu_euk/arc"/>
</dbReference>
<dbReference type="Gene3D" id="1.20.930.80">
    <property type="match status" value="1"/>
</dbReference>
<keyword evidence="4 9" id="KW-0235">DNA replication</keyword>
<evidence type="ECO:0000313" key="13">
    <source>
        <dbReference type="EMBL" id="POY73166.1"/>
    </source>
</evidence>
<dbReference type="GO" id="GO:0051539">
    <property type="term" value="F:4 iron, 4 sulfur cluster binding"/>
    <property type="evidence" value="ECO:0007669"/>
    <property type="project" value="UniProtKB-UniRule"/>
</dbReference>
<feature type="region of interest" description="Disordered" evidence="11">
    <location>
        <begin position="498"/>
        <end position="548"/>
    </location>
</feature>
<dbReference type="InterPro" id="IPR016558">
    <property type="entry name" value="DNA_primase_lsu_euk"/>
</dbReference>
<keyword evidence="14" id="KW-1185">Reference proteome</keyword>
<comment type="similarity">
    <text evidence="1 9">Belongs to the eukaryotic-type primase large subunit family.</text>
</comment>
<name>A0A2S5B8R6_9BASI</name>
<keyword evidence="5 9" id="KW-0479">Metal-binding</keyword>
<keyword evidence="6 9" id="KW-0408">Iron</keyword>
<evidence type="ECO:0000256" key="2">
    <source>
        <dbReference type="ARBA" id="ARBA00022485"/>
    </source>
</evidence>
<dbReference type="GO" id="GO:0005658">
    <property type="term" value="C:alpha DNA polymerase:primase complex"/>
    <property type="evidence" value="ECO:0007669"/>
    <property type="project" value="UniProtKB-ARBA"/>
</dbReference>
<dbReference type="OrthoDB" id="421393at2759"/>
<proteinExistence type="inferred from homology"/>
<comment type="caution">
    <text evidence="13">The sequence shown here is derived from an EMBL/GenBank/DDBJ whole genome shotgun (WGS) entry which is preliminary data.</text>
</comment>
<dbReference type="InterPro" id="IPR058560">
    <property type="entry name" value="DNA_primase_C"/>
</dbReference>
<dbReference type="AlphaFoldDB" id="A0A2S5B8R6"/>
<dbReference type="Pfam" id="PF26466">
    <property type="entry name" value="DNA_primase_lrg_N"/>
    <property type="match status" value="1"/>
</dbReference>
<keyword evidence="3 9" id="KW-0639">Primosome</keyword>
<evidence type="ECO:0000256" key="3">
    <source>
        <dbReference type="ARBA" id="ARBA00022515"/>
    </source>
</evidence>
<dbReference type="PANTHER" id="PTHR10537:SF3">
    <property type="entry name" value="DNA PRIMASE LARGE SUBUNIT"/>
    <property type="match status" value="1"/>
</dbReference>
<feature type="compositionally biased region" description="Basic and acidic residues" evidence="11">
    <location>
        <begin position="498"/>
        <end position="512"/>
    </location>
</feature>
<evidence type="ECO:0000256" key="10">
    <source>
        <dbReference type="PIRSR" id="PIRSR009449-1"/>
    </source>
</evidence>
<reference evidence="13 14" key="1">
    <citation type="journal article" date="2018" name="Front. Microbiol.">
        <title>Prospects for Fungal Bioremediation of Acidic Radioactive Waste Sites: Characterization and Genome Sequence of Rhodotorula taiwanensis MD1149.</title>
        <authorList>
            <person name="Tkavc R."/>
            <person name="Matrosova V.Y."/>
            <person name="Grichenko O.E."/>
            <person name="Gostincar C."/>
            <person name="Volpe R.P."/>
            <person name="Klimenkova P."/>
            <person name="Gaidamakova E.K."/>
            <person name="Zhou C.E."/>
            <person name="Stewart B.J."/>
            <person name="Lyman M.G."/>
            <person name="Malfatti S.A."/>
            <person name="Rubinfeld B."/>
            <person name="Courtot M."/>
            <person name="Singh J."/>
            <person name="Dalgard C.L."/>
            <person name="Hamilton T."/>
            <person name="Frey K.G."/>
            <person name="Gunde-Cimerman N."/>
            <person name="Dugan L."/>
            <person name="Daly M.J."/>
        </authorList>
    </citation>
    <scope>NUCLEOTIDE SEQUENCE [LARGE SCALE GENOMIC DNA]</scope>
    <source>
        <strain evidence="13 14">MD1149</strain>
    </source>
</reference>
<evidence type="ECO:0000256" key="11">
    <source>
        <dbReference type="SAM" id="MobiDB-lite"/>
    </source>
</evidence>
<evidence type="ECO:0000256" key="6">
    <source>
        <dbReference type="ARBA" id="ARBA00023004"/>
    </source>
</evidence>
<dbReference type="GO" id="GO:0006270">
    <property type="term" value="P:DNA replication initiation"/>
    <property type="evidence" value="ECO:0007669"/>
    <property type="project" value="TreeGrafter"/>
</dbReference>
<dbReference type="GO" id="GO:0046872">
    <property type="term" value="F:metal ion binding"/>
    <property type="evidence" value="ECO:0007669"/>
    <property type="project" value="UniProtKB-UniRule"/>
</dbReference>
<accession>A0A2S5B8R6</accession>
<evidence type="ECO:0000256" key="9">
    <source>
        <dbReference type="PIRNR" id="PIRNR009449"/>
    </source>
</evidence>
<feature type="binding site" evidence="10">
    <location>
        <position position="458"/>
    </location>
    <ligand>
        <name>[4Fe-4S] cluster</name>
        <dbReference type="ChEBI" id="CHEBI:49883"/>
    </ligand>
</feature>
<feature type="region of interest" description="Disordered" evidence="11">
    <location>
        <begin position="1"/>
        <end position="31"/>
    </location>
</feature>
<feature type="region of interest" description="Disordered" evidence="11">
    <location>
        <begin position="473"/>
        <end position="492"/>
    </location>
</feature>
<dbReference type="PANTHER" id="PTHR10537">
    <property type="entry name" value="DNA PRIMASE LARGE SUBUNIT"/>
    <property type="match status" value="1"/>
</dbReference>
<protein>
    <recommendedName>
        <fullName evidence="9">DNA primase large subunit</fullName>
    </recommendedName>
</protein>
<dbReference type="CDD" id="cd07322">
    <property type="entry name" value="PriL_PriS_Eukaryotic"/>
    <property type="match status" value="1"/>
</dbReference>
<evidence type="ECO:0000313" key="14">
    <source>
        <dbReference type="Proteomes" id="UP000237144"/>
    </source>
</evidence>